<feature type="region of interest" description="Disordered" evidence="1">
    <location>
        <begin position="98"/>
        <end position="120"/>
    </location>
</feature>
<dbReference type="AlphaFoldDB" id="A0A9P8VYR8"/>
<dbReference type="InterPro" id="IPR035426">
    <property type="entry name" value="Gemin2/Brr1"/>
</dbReference>
<dbReference type="EMBL" id="JAGPYM010000018">
    <property type="protein sequence ID" value="KAH6885335.1"/>
    <property type="molecule type" value="Genomic_DNA"/>
</dbReference>
<dbReference type="GO" id="GO:0000387">
    <property type="term" value="P:spliceosomal snRNP assembly"/>
    <property type="evidence" value="ECO:0007669"/>
    <property type="project" value="InterPro"/>
</dbReference>
<feature type="region of interest" description="Disordered" evidence="1">
    <location>
        <begin position="340"/>
        <end position="436"/>
    </location>
</feature>
<feature type="compositionally biased region" description="Acidic residues" evidence="1">
    <location>
        <begin position="371"/>
        <end position="400"/>
    </location>
</feature>
<comment type="caution">
    <text evidence="2">The sequence shown here is derived from an EMBL/GenBank/DDBJ whole genome shotgun (WGS) entry which is preliminary data.</text>
</comment>
<evidence type="ECO:0000256" key="1">
    <source>
        <dbReference type="SAM" id="MobiDB-lite"/>
    </source>
</evidence>
<dbReference type="OrthoDB" id="428895at2759"/>
<dbReference type="Gene3D" id="1.20.58.1070">
    <property type="match status" value="1"/>
</dbReference>
<protein>
    <recommendedName>
        <fullName evidence="4">V-snare</fullName>
    </recommendedName>
</protein>
<evidence type="ECO:0008006" key="4">
    <source>
        <dbReference type="Google" id="ProtNLM"/>
    </source>
</evidence>
<reference evidence="2 3" key="1">
    <citation type="journal article" date="2021" name="Nat. Commun.">
        <title>Genetic determinants of endophytism in the Arabidopsis root mycobiome.</title>
        <authorList>
            <person name="Mesny F."/>
            <person name="Miyauchi S."/>
            <person name="Thiergart T."/>
            <person name="Pickel B."/>
            <person name="Atanasova L."/>
            <person name="Karlsson M."/>
            <person name="Huettel B."/>
            <person name="Barry K.W."/>
            <person name="Haridas S."/>
            <person name="Chen C."/>
            <person name="Bauer D."/>
            <person name="Andreopoulos W."/>
            <person name="Pangilinan J."/>
            <person name="LaButti K."/>
            <person name="Riley R."/>
            <person name="Lipzen A."/>
            <person name="Clum A."/>
            <person name="Drula E."/>
            <person name="Henrissat B."/>
            <person name="Kohler A."/>
            <person name="Grigoriev I.V."/>
            <person name="Martin F.M."/>
            <person name="Hacquard S."/>
        </authorList>
    </citation>
    <scope>NUCLEOTIDE SEQUENCE [LARGE SCALE GENOMIC DNA]</scope>
    <source>
        <strain evidence="2 3">MPI-CAGE-CH-0241</strain>
    </source>
</reference>
<sequence length="470" mass="51980">MASKRELDDIDDGEIPEPQTKRPKKHNAKSRQHQNSGIDPTWGQKYVFSGTATTIPAGEEGNFEDDSEAMAYLHSVRQEAGKIPHLLVAPKVKLGPQLPTDFRREDGANPDDEDEHIDYSIYDDGMGDTRGYYEDGAYTAVPDDAGWEEGEAPGDDDEDFDEEKALHEAYFASVMDQYLHLRSIINLKPPPNARSRLSLSQPTSATNASSAISLWSRVLRTSDPHPLQLALMPKDTVLQILRILLGGKFLRRGYTLPERTSRWIWALLARLPDKGELNHSEIGWVRDLGRRAVLLGRSLAEMAALRDELADGGLGAHDAVDRSSTDEDVLADIEDVEVEGAMSPGDEESSQPPPQPTRSKPEPNDAAPSGDAEEGEVDEDEGEDVAMDLASDSEAEDGEVNEVSLEDAKSRLLAQLDNVSSSDDEEEEREAARQRSRENLRATLNMILTVAGEFYGQRDLLEFREPFVGM</sequence>
<evidence type="ECO:0000313" key="2">
    <source>
        <dbReference type="EMBL" id="KAH6885335.1"/>
    </source>
</evidence>
<proteinExistence type="predicted"/>
<accession>A0A9P8VYR8</accession>
<feature type="compositionally biased region" description="Basic residues" evidence="1">
    <location>
        <begin position="21"/>
        <end position="32"/>
    </location>
</feature>
<gene>
    <name evidence="2" type="ORF">B0T10DRAFT_492461</name>
</gene>
<dbReference type="Pfam" id="PF04938">
    <property type="entry name" value="SIP1"/>
    <property type="match status" value="1"/>
</dbReference>
<evidence type="ECO:0000313" key="3">
    <source>
        <dbReference type="Proteomes" id="UP000777438"/>
    </source>
</evidence>
<organism evidence="2 3">
    <name type="scientific">Thelonectria olida</name>
    <dbReference type="NCBI Taxonomy" id="1576542"/>
    <lineage>
        <taxon>Eukaryota</taxon>
        <taxon>Fungi</taxon>
        <taxon>Dikarya</taxon>
        <taxon>Ascomycota</taxon>
        <taxon>Pezizomycotina</taxon>
        <taxon>Sordariomycetes</taxon>
        <taxon>Hypocreomycetidae</taxon>
        <taxon>Hypocreales</taxon>
        <taxon>Nectriaceae</taxon>
        <taxon>Thelonectria</taxon>
    </lineage>
</organism>
<feature type="region of interest" description="Disordered" evidence="1">
    <location>
        <begin position="1"/>
        <end position="44"/>
    </location>
</feature>
<name>A0A9P8VYR8_9HYPO</name>
<dbReference type="Proteomes" id="UP000777438">
    <property type="component" value="Unassembled WGS sequence"/>
</dbReference>
<keyword evidence="3" id="KW-1185">Reference proteome</keyword>